<evidence type="ECO:0000313" key="2">
    <source>
        <dbReference type="EMBL" id="KAA6317486.1"/>
    </source>
</evidence>
<dbReference type="EMBL" id="SNRY01004507">
    <property type="protein sequence ID" value="KAA6317486.1"/>
    <property type="molecule type" value="Genomic_DNA"/>
</dbReference>
<keyword evidence="1" id="KW-1133">Transmembrane helix</keyword>
<keyword evidence="1" id="KW-0472">Membrane</keyword>
<evidence type="ECO:0000256" key="1">
    <source>
        <dbReference type="SAM" id="Phobius"/>
    </source>
</evidence>
<reference evidence="2" key="1">
    <citation type="submission" date="2019-03" db="EMBL/GenBank/DDBJ databases">
        <title>Single cell metagenomics reveals metabolic interactions within the superorganism composed of flagellate Streblomastix strix and complex community of Bacteroidetes bacteria on its surface.</title>
        <authorList>
            <person name="Treitli S.C."/>
            <person name="Kolisko M."/>
            <person name="Husnik F."/>
            <person name="Keeling P."/>
            <person name="Hampl V."/>
        </authorList>
    </citation>
    <scope>NUCLEOTIDE SEQUENCE</scope>
    <source>
        <strain evidence="2">STM</strain>
    </source>
</reference>
<organism evidence="2">
    <name type="scientific">termite gut metagenome</name>
    <dbReference type="NCBI Taxonomy" id="433724"/>
    <lineage>
        <taxon>unclassified sequences</taxon>
        <taxon>metagenomes</taxon>
        <taxon>organismal metagenomes</taxon>
    </lineage>
</organism>
<feature type="non-terminal residue" evidence="2">
    <location>
        <position position="30"/>
    </location>
</feature>
<sequence length="30" mass="3434">MSQSAIIALNTFRVCLSNYVVILLTYRDKT</sequence>
<keyword evidence="1" id="KW-0812">Transmembrane</keyword>
<gene>
    <name evidence="2" type="ORF">EZS27_032363</name>
</gene>
<protein>
    <submittedName>
        <fullName evidence="2">Uncharacterized protein</fullName>
    </submittedName>
</protein>
<dbReference type="AlphaFoldDB" id="A0A5J4Q697"/>
<comment type="caution">
    <text evidence="2">The sequence shown here is derived from an EMBL/GenBank/DDBJ whole genome shotgun (WGS) entry which is preliminary data.</text>
</comment>
<feature type="transmembrane region" description="Helical" evidence="1">
    <location>
        <begin position="6"/>
        <end position="26"/>
    </location>
</feature>
<name>A0A5J4Q697_9ZZZZ</name>
<accession>A0A5J4Q697</accession>
<proteinExistence type="predicted"/>